<protein>
    <submittedName>
        <fullName evidence="2">Uncharacterized protein</fullName>
    </submittedName>
</protein>
<evidence type="ECO:0000313" key="2">
    <source>
        <dbReference type="EMBL" id="XDO98509.1"/>
    </source>
</evidence>
<dbReference type="AlphaFoldDB" id="A0AB39KZ28"/>
<evidence type="ECO:0000256" key="1">
    <source>
        <dbReference type="SAM" id="MobiDB-lite"/>
    </source>
</evidence>
<name>A0AB39KZ28_9CAUL</name>
<reference evidence="2" key="1">
    <citation type="submission" date="2024-06" db="EMBL/GenBank/DDBJ databases">
        <title>Caulobacter inopinatus, sp. nov.</title>
        <authorList>
            <person name="Donachie S.P."/>
        </authorList>
    </citation>
    <scope>NUCLEOTIDE SEQUENCE</scope>
    <source>
        <strain evidence="2">73W</strain>
    </source>
</reference>
<dbReference type="RefSeq" id="WP_369062384.1">
    <property type="nucleotide sequence ID" value="NZ_CP158375.1"/>
</dbReference>
<dbReference type="EMBL" id="CP158375">
    <property type="protein sequence ID" value="XDO98509.1"/>
    <property type="molecule type" value="Genomic_DNA"/>
</dbReference>
<feature type="region of interest" description="Disordered" evidence="1">
    <location>
        <begin position="355"/>
        <end position="394"/>
    </location>
</feature>
<accession>A0AB39KZ28</accession>
<organism evidence="2">
    <name type="scientific">Caulobacter sp. 73W</name>
    <dbReference type="NCBI Taxonomy" id="3161137"/>
    <lineage>
        <taxon>Bacteria</taxon>
        <taxon>Pseudomonadati</taxon>
        <taxon>Pseudomonadota</taxon>
        <taxon>Alphaproteobacteria</taxon>
        <taxon>Caulobacterales</taxon>
        <taxon>Caulobacteraceae</taxon>
        <taxon>Caulobacter</taxon>
    </lineage>
</organism>
<sequence>MVAQVINLFRRPAALPEDWTQAEIAEFYRVESALIQAGLRIETDRGISDEGEPWFVFCRADDGEVVIHFARIDGHYIVSSPAYDGVAQGLNFQALVRNLLDRHPLVQTRKAANNNVFLHPAAILIAIVGTAFFKTGEAKADDGSGKADTRRALLATTSTPTTVVSTPGEGTIKIDGAQAIAILTSAMLILQRDGALAATSAPGDPAVAMSTSLEREVGPSAPVIGAVAEAAQTEFNFNPADPTIKSLLALTAVLADLPSAPVVLASFGGVRAPTTLQVSAPVVNQSNAGLHAPVIERWQLEIDLRAADVPEVSAIRVVQNLARGELAGVTVHQGSLPDILAKFIAKGDVINTAVVQPQGPSSENEGPGAPPPAGGSGDAPSHPVPAAPQPESSPVLDQAAVAKQIFDFFVAHTSKVEIVVTGSAVVLYDASLMDTSADWSNVASVTFNFDDGSSISVVGHSHAVYDYHHGG</sequence>
<gene>
    <name evidence="2" type="ORF">ABOZ73_08860</name>
</gene>
<proteinExistence type="predicted"/>